<protein>
    <recommendedName>
        <fullName evidence="12">Probable 4-amino-4-deoxy-L-arabinose-phosphoundecaprenol flippase subunit ArnF</fullName>
        <shortName evidence="12">L-Ara4N-phosphoundecaprenol flippase subunit ArnF</shortName>
    </recommendedName>
    <alternativeName>
        <fullName evidence="12">Undecaprenyl phosphate-aminoarabinose flippase subunit ArnF</fullName>
    </alternativeName>
</protein>
<evidence type="ECO:0000256" key="10">
    <source>
        <dbReference type="ARBA" id="ARBA00023098"/>
    </source>
</evidence>
<evidence type="ECO:0000313" key="14">
    <source>
        <dbReference type="Proteomes" id="UP000811844"/>
    </source>
</evidence>
<keyword evidence="14" id="KW-1185">Reference proteome</keyword>
<dbReference type="HAMAP" id="MF_00538">
    <property type="entry name" value="Flippase_ArnF"/>
    <property type="match status" value="1"/>
</dbReference>
<reference evidence="13 14" key="1">
    <citation type="submission" date="2020-02" db="EMBL/GenBank/DDBJ databases">
        <title>Shewanella WXL01 sp. nov., a marine bacterium isolated from green algae in Luhuitou Fringing Reef (Northern South China Sea).</title>
        <authorList>
            <person name="Wang X."/>
        </authorList>
    </citation>
    <scope>NUCLEOTIDE SEQUENCE [LARGE SCALE GENOMIC DNA]</scope>
    <source>
        <strain evidence="13 14">MCCC 1A01895</strain>
    </source>
</reference>
<dbReference type="Proteomes" id="UP000811844">
    <property type="component" value="Unassembled WGS sequence"/>
</dbReference>
<evidence type="ECO:0000256" key="1">
    <source>
        <dbReference type="ARBA" id="ARBA00004651"/>
    </source>
</evidence>
<evidence type="ECO:0000256" key="11">
    <source>
        <dbReference type="ARBA" id="ARBA00023136"/>
    </source>
</evidence>
<feature type="transmembrane region" description="Helical" evidence="12">
    <location>
        <begin position="92"/>
        <end position="112"/>
    </location>
</feature>
<evidence type="ECO:0000256" key="4">
    <source>
        <dbReference type="ARBA" id="ARBA00022516"/>
    </source>
</evidence>
<comment type="similarity">
    <text evidence="12">Belongs to the ArnF family.</text>
</comment>
<keyword evidence="10 12" id="KW-0443">Lipid metabolism</keyword>
<comment type="subcellular location">
    <subcellularLocation>
        <location evidence="12">Cell inner membrane</location>
        <topology evidence="12">Multi-pass membrane protein</topology>
    </subcellularLocation>
    <subcellularLocation>
        <location evidence="1">Cell membrane</location>
        <topology evidence="1">Multi-pass membrane protein</topology>
    </subcellularLocation>
</comment>
<evidence type="ECO:0000256" key="2">
    <source>
        <dbReference type="ARBA" id="ARBA00022448"/>
    </source>
</evidence>
<keyword evidence="7 12" id="KW-0812">Transmembrane</keyword>
<dbReference type="PANTHER" id="PTHR30561:SF9">
    <property type="entry name" value="4-AMINO-4-DEOXY-L-ARABINOSE-PHOSPHOUNDECAPRENOL FLIPPASE SUBUNIT ARNF-RELATED"/>
    <property type="match status" value="1"/>
</dbReference>
<proteinExistence type="inferred from homology"/>
<evidence type="ECO:0000256" key="5">
    <source>
        <dbReference type="ARBA" id="ARBA00022519"/>
    </source>
</evidence>
<evidence type="ECO:0000256" key="3">
    <source>
        <dbReference type="ARBA" id="ARBA00022475"/>
    </source>
</evidence>
<keyword evidence="6 12" id="KW-0441">Lipid A biosynthesis</keyword>
<dbReference type="PANTHER" id="PTHR30561">
    <property type="entry name" value="SMR FAMILY PROTON-DEPENDENT DRUG EFFLUX TRANSPORTER SUGE"/>
    <property type="match status" value="1"/>
</dbReference>
<evidence type="ECO:0000256" key="12">
    <source>
        <dbReference type="HAMAP-Rule" id="MF_00538"/>
    </source>
</evidence>
<feature type="transmembrane region" description="Helical" evidence="12">
    <location>
        <begin position="118"/>
        <end position="135"/>
    </location>
</feature>
<dbReference type="RefSeq" id="WP_153665545.1">
    <property type="nucleotide sequence ID" value="NZ_JAAIKR010000013.1"/>
</dbReference>
<evidence type="ECO:0000256" key="6">
    <source>
        <dbReference type="ARBA" id="ARBA00022556"/>
    </source>
</evidence>
<evidence type="ECO:0000313" key="13">
    <source>
        <dbReference type="EMBL" id="MBR9728827.1"/>
    </source>
</evidence>
<organism evidence="13 14">
    <name type="scientific">Shewanella intestini</name>
    <dbReference type="NCBI Taxonomy" id="2017544"/>
    <lineage>
        <taxon>Bacteria</taxon>
        <taxon>Pseudomonadati</taxon>
        <taxon>Pseudomonadota</taxon>
        <taxon>Gammaproteobacteria</taxon>
        <taxon>Alteromonadales</taxon>
        <taxon>Shewanellaceae</taxon>
        <taxon>Shewanella</taxon>
    </lineage>
</organism>
<dbReference type="InterPro" id="IPR000390">
    <property type="entry name" value="Small_drug/metabolite_transptr"/>
</dbReference>
<comment type="function">
    <text evidence="12">Translocates 4-amino-4-deoxy-L-arabinose-phosphoundecaprenol (alpha-L-Ara4N-phosphoundecaprenol) from the cytoplasmic to the periplasmic side of the inner membrane.</text>
</comment>
<dbReference type="NCBIfam" id="NF002816">
    <property type="entry name" value="PRK02971.1-2"/>
    <property type="match status" value="1"/>
</dbReference>
<keyword evidence="8 12" id="KW-0448">Lipopolysaccharide biosynthesis</keyword>
<keyword evidence="11 12" id="KW-0472">Membrane</keyword>
<evidence type="ECO:0000256" key="8">
    <source>
        <dbReference type="ARBA" id="ARBA00022985"/>
    </source>
</evidence>
<keyword evidence="9 12" id="KW-1133">Transmembrane helix</keyword>
<evidence type="ECO:0000256" key="9">
    <source>
        <dbReference type="ARBA" id="ARBA00022989"/>
    </source>
</evidence>
<keyword evidence="2 12" id="KW-0813">Transport</keyword>
<feature type="transmembrane region" description="Helical" evidence="12">
    <location>
        <begin position="51"/>
        <end position="80"/>
    </location>
</feature>
<dbReference type="InterPro" id="IPR022832">
    <property type="entry name" value="Flippase_ArnF"/>
</dbReference>
<keyword evidence="4 12" id="KW-0444">Lipid biosynthesis</keyword>
<feature type="transmembrane region" description="Helical" evidence="12">
    <location>
        <begin position="12"/>
        <end position="31"/>
    </location>
</feature>
<keyword evidence="3 12" id="KW-1003">Cell membrane</keyword>
<sequence length="142" mass="15441">MVVNAKNNQGIVLALVSVMLISTAQLAMKWGMGSLNQLWPQLQLLVSPLELLAIIKLSYISLSAVLVGLCCYALSMLCWVMALKHLPLSTAYPILSLSYVLVYLGAISLPWLNEAVSSAKMLGIGFILLGLYLAIPQKRSIH</sequence>
<comment type="pathway">
    <text evidence="12">Bacterial outer membrane biogenesis; lipopolysaccharide biosynthesis.</text>
</comment>
<dbReference type="InterPro" id="IPR037185">
    <property type="entry name" value="EmrE-like"/>
</dbReference>
<comment type="caution">
    <text evidence="13">The sequence shown here is derived from an EMBL/GenBank/DDBJ whole genome shotgun (WGS) entry which is preliminary data.</text>
</comment>
<accession>A0ABS5I464</accession>
<comment type="subunit">
    <text evidence="12">Heterodimer of ArnE and ArnF.</text>
</comment>
<gene>
    <name evidence="12" type="primary">arnF</name>
    <name evidence="13" type="ORF">G3R48_12660</name>
</gene>
<dbReference type="SUPFAM" id="SSF103481">
    <property type="entry name" value="Multidrug resistance efflux transporter EmrE"/>
    <property type="match status" value="1"/>
</dbReference>
<name>A0ABS5I464_9GAMM</name>
<dbReference type="EMBL" id="JAAIKR010000013">
    <property type="protein sequence ID" value="MBR9728827.1"/>
    <property type="molecule type" value="Genomic_DNA"/>
</dbReference>
<evidence type="ECO:0000256" key="7">
    <source>
        <dbReference type="ARBA" id="ARBA00022692"/>
    </source>
</evidence>
<keyword evidence="5 12" id="KW-0997">Cell inner membrane</keyword>
<dbReference type="Gene3D" id="1.10.3730.20">
    <property type="match status" value="1"/>
</dbReference>